<dbReference type="InterPro" id="IPR028994">
    <property type="entry name" value="Integrin_alpha_N"/>
</dbReference>
<dbReference type="EMBL" id="FNVT01000009">
    <property type="protein sequence ID" value="SEG96020.1"/>
    <property type="molecule type" value="Genomic_DNA"/>
</dbReference>
<gene>
    <name evidence="5" type="ORF">SAMN05444920_109245</name>
</gene>
<dbReference type="InterPro" id="IPR001254">
    <property type="entry name" value="Trypsin_dom"/>
</dbReference>
<proteinExistence type="inferred from homology"/>
<feature type="signal peptide" evidence="3">
    <location>
        <begin position="1"/>
        <end position="27"/>
    </location>
</feature>
<organism evidence="5 6">
    <name type="scientific">Nonomuraea solani</name>
    <dbReference type="NCBI Taxonomy" id="1144553"/>
    <lineage>
        <taxon>Bacteria</taxon>
        <taxon>Bacillati</taxon>
        <taxon>Actinomycetota</taxon>
        <taxon>Actinomycetes</taxon>
        <taxon>Streptosporangiales</taxon>
        <taxon>Streptosporangiaceae</taxon>
        <taxon>Nonomuraea</taxon>
    </lineage>
</organism>
<evidence type="ECO:0000256" key="3">
    <source>
        <dbReference type="SAM" id="SignalP"/>
    </source>
</evidence>
<dbReference type="Pfam" id="PF00089">
    <property type="entry name" value="Trypsin"/>
    <property type="match status" value="1"/>
</dbReference>
<reference evidence="5 6" key="1">
    <citation type="submission" date="2016-10" db="EMBL/GenBank/DDBJ databases">
        <authorList>
            <person name="de Groot N.N."/>
        </authorList>
    </citation>
    <scope>NUCLEOTIDE SEQUENCE [LARGE SCALE GENOMIC DNA]</scope>
    <source>
        <strain evidence="5 6">CGMCC 4.7037</strain>
    </source>
</reference>
<evidence type="ECO:0000313" key="5">
    <source>
        <dbReference type="EMBL" id="SEG96020.1"/>
    </source>
</evidence>
<evidence type="ECO:0000313" key="6">
    <source>
        <dbReference type="Proteomes" id="UP000236732"/>
    </source>
</evidence>
<dbReference type="GO" id="GO:0004252">
    <property type="term" value="F:serine-type endopeptidase activity"/>
    <property type="evidence" value="ECO:0007669"/>
    <property type="project" value="InterPro"/>
</dbReference>
<dbReference type="InterPro" id="IPR050430">
    <property type="entry name" value="Peptidase_S1"/>
</dbReference>
<dbReference type="Gene3D" id="2.40.10.10">
    <property type="entry name" value="Trypsin-like serine proteases"/>
    <property type="match status" value="1"/>
</dbReference>
<dbReference type="InterPro" id="IPR009003">
    <property type="entry name" value="Peptidase_S1_PA"/>
</dbReference>
<dbReference type="PRINTS" id="PR00722">
    <property type="entry name" value="CHYMOTRYPSIN"/>
</dbReference>
<dbReference type="PANTHER" id="PTHR24276">
    <property type="entry name" value="POLYSERASE-RELATED"/>
    <property type="match status" value="1"/>
</dbReference>
<keyword evidence="6" id="KW-1185">Reference proteome</keyword>
<dbReference type="InterPro" id="IPR001314">
    <property type="entry name" value="Peptidase_S1A"/>
</dbReference>
<keyword evidence="2" id="KW-1015">Disulfide bond</keyword>
<keyword evidence="3" id="KW-0732">Signal</keyword>
<dbReference type="SMART" id="SM00020">
    <property type="entry name" value="Tryp_SPc"/>
    <property type="match status" value="1"/>
</dbReference>
<comment type="similarity">
    <text evidence="1">Belongs to the peptidase S1 family.</text>
</comment>
<evidence type="ECO:0000256" key="2">
    <source>
        <dbReference type="ARBA" id="ARBA00023157"/>
    </source>
</evidence>
<dbReference type="SUPFAM" id="SSF50494">
    <property type="entry name" value="Trypsin-like serine proteases"/>
    <property type="match status" value="1"/>
</dbReference>
<dbReference type="InterPro" id="IPR043504">
    <property type="entry name" value="Peptidase_S1_PA_chymotrypsin"/>
</dbReference>
<accession>A0A1H6EDY9</accession>
<dbReference type="GO" id="GO:0006508">
    <property type="term" value="P:proteolysis"/>
    <property type="evidence" value="ECO:0007669"/>
    <property type="project" value="InterPro"/>
</dbReference>
<dbReference type="SUPFAM" id="SSF69318">
    <property type="entry name" value="Integrin alpha N-terminal domain"/>
    <property type="match status" value="1"/>
</dbReference>
<dbReference type="PROSITE" id="PS50240">
    <property type="entry name" value="TRYPSIN_DOM"/>
    <property type="match status" value="1"/>
</dbReference>
<dbReference type="Proteomes" id="UP000236732">
    <property type="component" value="Unassembled WGS sequence"/>
</dbReference>
<evidence type="ECO:0000259" key="4">
    <source>
        <dbReference type="PROSITE" id="PS50240"/>
    </source>
</evidence>
<sequence>MNLQRIIRSLHVTTLSLLMIASSAVLWAGATPAQAVKGAGPVADGTYGFVAKVNAGETHSCTGALVSPQWVITATSCFASQGQSVTSGAPKTATTVTVGRTDLSGTSGRVLPVEWIHPHRDRDVVLVKLALRAVGITPAVVGSAVPAAGDALQVVGYGRTAEQWAPNRVHAAPVVAGAVDAGSFGWTGANGSDVSACQGDAGAPVLRTSGGRAELVGLSSGAGQGGCLGAAGDGARGGDAARVDDLASWIRTVASEPTTSFAQYGGSVTGIGGYDLKDNRDQAVAFDYDHSGKLDHLLLYRPGSQIVFIVKRRTDGTYAPVFSSTTGIGGYDLKDGRDRIIAFDHTGSGKLDHLLLYRPGGQTAWILEHGAGNTFNAVFHSSAGIGEYDLNSAEDQIIAYDYEHSGKLDHLLLYRPGTGMARILRHNGNDTFTTVFATADGGIGGYNLKDAKDRIIAFDYTSSGKPDHLVLYRPGGETAWVLEHGAGNTFRAVFNSAAGIGGYDLKSTADQIIAYDYEHTGRLDHLLLYRPGGKTAWILKHGAGNSFTAVFHSSTGIGGYNLELAKDRIITFDFLSTGGQSHLFAYRPGDQIAYFTGRALPPVRVVPVTVTPVIGPASIVERFAYPAHFPHEYAGTSGQTDWGTEKAGEKNFELISGNGGIIWVSCSSSPENGVGVLKVFPGLLNGQPVVGEPHLGVMAVCFKVLAPTGWVKLRIPNVFEVQGDSRSPGAGHDVDATVVNVETGTERTKLVERDESEQFGRSDATTCDASHPDYPENCSETLLELRVVS</sequence>
<protein>
    <submittedName>
        <fullName evidence="5">V8-like Glu-specific endopeptidase</fullName>
    </submittedName>
</protein>
<evidence type="ECO:0000256" key="1">
    <source>
        <dbReference type="ARBA" id="ARBA00007664"/>
    </source>
</evidence>
<dbReference type="PANTHER" id="PTHR24276:SF98">
    <property type="entry name" value="FI18310P1-RELATED"/>
    <property type="match status" value="1"/>
</dbReference>
<feature type="chain" id="PRO_5039495850" evidence="3">
    <location>
        <begin position="28"/>
        <end position="789"/>
    </location>
</feature>
<feature type="domain" description="Peptidase S1" evidence="4">
    <location>
        <begin position="35"/>
        <end position="255"/>
    </location>
</feature>
<name>A0A1H6EDY9_9ACTN</name>
<dbReference type="AlphaFoldDB" id="A0A1H6EDY9"/>